<dbReference type="PRINTS" id="PR00111">
    <property type="entry name" value="ABHYDROLASE"/>
</dbReference>
<evidence type="ECO:0000259" key="2">
    <source>
        <dbReference type="Pfam" id="PF00561"/>
    </source>
</evidence>
<keyword evidence="4" id="KW-1185">Reference proteome</keyword>
<dbReference type="InterPro" id="IPR029058">
    <property type="entry name" value="AB_hydrolase_fold"/>
</dbReference>
<dbReference type="GO" id="GO:0016787">
    <property type="term" value="F:hydrolase activity"/>
    <property type="evidence" value="ECO:0007669"/>
    <property type="project" value="UniProtKB-KW"/>
</dbReference>
<feature type="domain" description="AB hydrolase-1" evidence="2">
    <location>
        <begin position="40"/>
        <end position="285"/>
    </location>
</feature>
<dbReference type="InterPro" id="IPR000639">
    <property type="entry name" value="Epox_hydrolase-like"/>
</dbReference>
<sequence>MRSVRRAHGGAAVTVGQVQTYTHDGLTFEVLDGGPRDGETVVLLHGFPQDASAYDEVTPLLHEHGLRTLAPHQRGYSRGARPRRASAYRVGVLMDDVVALLDAAGIRRAHVVGHDWGGAVAWALAQRRPDRVASLVVLSTPHPHALRWAAGRSDQAWRSSYMLGFQLPWMAERLLVRTVQGGGMVRRGVPTEHQRRYAARLRRPEDARGPLNWYRAPLRPRLRGARWHHLEGGDPGWAQAAVRVPTTFVWGRHDVYLGRSAAERTAAYVEADYRFVELDAGHWLPERAPEVVAREILARVRGTISR</sequence>
<gene>
    <name evidence="3" type="ORF">FY030_05895</name>
</gene>
<dbReference type="OrthoDB" id="2987348at2"/>
<dbReference type="KEGG" id="serw:FY030_05895"/>
<proteinExistence type="predicted"/>
<name>A0A5J6V551_9MICO</name>
<accession>A0A5J6V551</accession>
<reference evidence="3 4" key="1">
    <citation type="submission" date="2019-09" db="EMBL/GenBank/DDBJ databases">
        <title>Serinicoccus pratensis sp. nov., isolated from meadow soil.</title>
        <authorList>
            <person name="Zhang W."/>
        </authorList>
    </citation>
    <scope>NUCLEOTIDE SEQUENCE [LARGE SCALE GENOMIC DNA]</scope>
    <source>
        <strain evidence="3 4">W204</strain>
    </source>
</reference>
<dbReference type="PRINTS" id="PR00412">
    <property type="entry name" value="EPOXHYDRLASE"/>
</dbReference>
<evidence type="ECO:0000313" key="3">
    <source>
        <dbReference type="EMBL" id="QFG68306.1"/>
    </source>
</evidence>
<keyword evidence="1 3" id="KW-0378">Hydrolase</keyword>
<dbReference type="Pfam" id="PF00561">
    <property type="entry name" value="Abhydrolase_1"/>
    <property type="match status" value="1"/>
</dbReference>
<organism evidence="3 4">
    <name type="scientific">Ornithinimicrobium pratense</name>
    <dbReference type="NCBI Taxonomy" id="2593973"/>
    <lineage>
        <taxon>Bacteria</taxon>
        <taxon>Bacillati</taxon>
        <taxon>Actinomycetota</taxon>
        <taxon>Actinomycetes</taxon>
        <taxon>Micrococcales</taxon>
        <taxon>Ornithinimicrobiaceae</taxon>
        <taxon>Ornithinimicrobium</taxon>
    </lineage>
</organism>
<dbReference type="AlphaFoldDB" id="A0A5J6V551"/>
<dbReference type="SUPFAM" id="SSF53474">
    <property type="entry name" value="alpha/beta-Hydrolases"/>
    <property type="match status" value="1"/>
</dbReference>
<dbReference type="InterPro" id="IPR000073">
    <property type="entry name" value="AB_hydrolase_1"/>
</dbReference>
<dbReference type="Proteomes" id="UP000326546">
    <property type="component" value="Chromosome"/>
</dbReference>
<dbReference type="Gene3D" id="3.40.50.1820">
    <property type="entry name" value="alpha/beta hydrolase"/>
    <property type="match status" value="1"/>
</dbReference>
<protein>
    <submittedName>
        <fullName evidence="3">Alpha/beta fold hydrolase</fullName>
    </submittedName>
</protein>
<evidence type="ECO:0000256" key="1">
    <source>
        <dbReference type="ARBA" id="ARBA00022801"/>
    </source>
</evidence>
<dbReference type="EMBL" id="CP044427">
    <property type="protein sequence ID" value="QFG68306.1"/>
    <property type="molecule type" value="Genomic_DNA"/>
</dbReference>
<dbReference type="PANTHER" id="PTHR43329">
    <property type="entry name" value="EPOXIDE HYDROLASE"/>
    <property type="match status" value="1"/>
</dbReference>
<evidence type="ECO:0000313" key="4">
    <source>
        <dbReference type="Proteomes" id="UP000326546"/>
    </source>
</evidence>